<feature type="compositionally biased region" description="Pro residues" evidence="5">
    <location>
        <begin position="500"/>
        <end position="521"/>
    </location>
</feature>
<evidence type="ECO:0000259" key="6">
    <source>
        <dbReference type="Pfam" id="PF02902"/>
    </source>
</evidence>
<feature type="compositionally biased region" description="Polar residues" evidence="5">
    <location>
        <begin position="39"/>
        <end position="56"/>
    </location>
</feature>
<organism evidence="8 9">
    <name type="scientific">Castilleja foliolosa</name>
    <dbReference type="NCBI Taxonomy" id="1961234"/>
    <lineage>
        <taxon>Eukaryota</taxon>
        <taxon>Viridiplantae</taxon>
        <taxon>Streptophyta</taxon>
        <taxon>Embryophyta</taxon>
        <taxon>Tracheophyta</taxon>
        <taxon>Spermatophyta</taxon>
        <taxon>Magnoliopsida</taxon>
        <taxon>eudicotyledons</taxon>
        <taxon>Gunneridae</taxon>
        <taxon>Pentapetalae</taxon>
        <taxon>asterids</taxon>
        <taxon>lamiids</taxon>
        <taxon>Lamiales</taxon>
        <taxon>Orobanchaceae</taxon>
        <taxon>Pedicularideae</taxon>
        <taxon>Castillejinae</taxon>
        <taxon>Castilleja</taxon>
    </lineage>
</organism>
<dbReference type="InterPro" id="IPR003653">
    <property type="entry name" value="Peptidase_C48_C"/>
</dbReference>
<feature type="compositionally biased region" description="Polar residues" evidence="5">
    <location>
        <begin position="548"/>
        <end position="567"/>
    </location>
</feature>
<feature type="coiled-coil region" evidence="4">
    <location>
        <begin position="419"/>
        <end position="475"/>
    </location>
</feature>
<dbReference type="PANTHER" id="PTHR48449">
    <property type="entry name" value="DUF1985 DOMAIN-CONTAINING PROTEIN"/>
    <property type="match status" value="1"/>
</dbReference>
<dbReference type="Gene3D" id="3.40.395.10">
    <property type="entry name" value="Adenoviral Proteinase, Chain A"/>
    <property type="match status" value="1"/>
</dbReference>
<evidence type="ECO:0000256" key="4">
    <source>
        <dbReference type="SAM" id="Coils"/>
    </source>
</evidence>
<feature type="compositionally biased region" description="Low complexity" evidence="5">
    <location>
        <begin position="490"/>
        <end position="499"/>
    </location>
</feature>
<dbReference type="GO" id="GO:0006508">
    <property type="term" value="P:proteolysis"/>
    <property type="evidence" value="ECO:0007669"/>
    <property type="project" value="UniProtKB-KW"/>
</dbReference>
<gene>
    <name evidence="8" type="ORF">CASFOL_042359</name>
</gene>
<keyword evidence="4" id="KW-0175">Coiled coil</keyword>
<evidence type="ECO:0000313" key="8">
    <source>
        <dbReference type="EMBL" id="KAL3614285.1"/>
    </source>
</evidence>
<dbReference type="EMBL" id="JAVIJP010000107">
    <property type="protein sequence ID" value="KAL3614285.1"/>
    <property type="molecule type" value="Genomic_DNA"/>
</dbReference>
<evidence type="ECO:0000256" key="5">
    <source>
        <dbReference type="SAM" id="MobiDB-lite"/>
    </source>
</evidence>
<evidence type="ECO:0008006" key="10">
    <source>
        <dbReference type="Google" id="ProtNLM"/>
    </source>
</evidence>
<dbReference type="Pfam" id="PF09331">
    <property type="entry name" value="DUF1985"/>
    <property type="match status" value="1"/>
</dbReference>
<keyword evidence="3" id="KW-0378">Hydrolase</keyword>
<dbReference type="SUPFAM" id="SSF54001">
    <property type="entry name" value="Cysteine proteinases"/>
    <property type="match status" value="1"/>
</dbReference>
<dbReference type="AlphaFoldDB" id="A0ABD3BAA1"/>
<keyword evidence="9" id="KW-1185">Reference proteome</keyword>
<comment type="similarity">
    <text evidence="1">Belongs to the peptidase C48 family.</text>
</comment>
<dbReference type="Proteomes" id="UP001632038">
    <property type="component" value="Unassembled WGS sequence"/>
</dbReference>
<dbReference type="InterPro" id="IPR038765">
    <property type="entry name" value="Papain-like_cys_pep_sf"/>
</dbReference>
<feature type="region of interest" description="Disordered" evidence="5">
    <location>
        <begin position="389"/>
        <end position="417"/>
    </location>
</feature>
<feature type="domain" description="DUF1985" evidence="7">
    <location>
        <begin position="125"/>
        <end position="261"/>
    </location>
</feature>
<evidence type="ECO:0000313" key="9">
    <source>
        <dbReference type="Proteomes" id="UP001632038"/>
    </source>
</evidence>
<proteinExistence type="inferred from homology"/>
<name>A0ABD3BAA1_9LAMI</name>
<feature type="domain" description="Ubiquitin-like protease family profile" evidence="6">
    <location>
        <begin position="812"/>
        <end position="947"/>
    </location>
</feature>
<feature type="region of interest" description="Disordered" evidence="5">
    <location>
        <begin position="35"/>
        <end position="56"/>
    </location>
</feature>
<feature type="compositionally biased region" description="Low complexity" evidence="5">
    <location>
        <begin position="522"/>
        <end position="542"/>
    </location>
</feature>
<evidence type="ECO:0000259" key="7">
    <source>
        <dbReference type="Pfam" id="PF09331"/>
    </source>
</evidence>
<evidence type="ECO:0000256" key="2">
    <source>
        <dbReference type="ARBA" id="ARBA00022670"/>
    </source>
</evidence>
<dbReference type="Pfam" id="PF02902">
    <property type="entry name" value="Peptidase_C48"/>
    <property type="match status" value="1"/>
</dbReference>
<protein>
    <recommendedName>
        <fullName evidence="10">Ubiquitin-like protease family profile domain-containing protein</fullName>
    </recommendedName>
</protein>
<reference evidence="9" key="1">
    <citation type="journal article" date="2024" name="IScience">
        <title>Strigolactones Initiate the Formation of Haustorium-like Structures in Castilleja.</title>
        <authorList>
            <person name="Buerger M."/>
            <person name="Peterson D."/>
            <person name="Chory J."/>
        </authorList>
    </citation>
    <scope>NUCLEOTIDE SEQUENCE [LARGE SCALE GENOMIC DNA]</scope>
</reference>
<dbReference type="InterPro" id="IPR015410">
    <property type="entry name" value="DUF1985"/>
</dbReference>
<feature type="region of interest" description="Disordered" evidence="5">
    <location>
        <begin position="485"/>
        <end position="583"/>
    </location>
</feature>
<evidence type="ECO:0000256" key="1">
    <source>
        <dbReference type="ARBA" id="ARBA00005234"/>
    </source>
</evidence>
<keyword evidence="2" id="KW-0645">Protease</keyword>
<dbReference type="GO" id="GO:0008233">
    <property type="term" value="F:peptidase activity"/>
    <property type="evidence" value="ECO:0007669"/>
    <property type="project" value="UniProtKB-KW"/>
</dbReference>
<comment type="caution">
    <text evidence="8">The sequence shown here is derived from an EMBL/GenBank/DDBJ whole genome shotgun (WGS) entry which is preliminary data.</text>
</comment>
<dbReference type="PANTHER" id="PTHR48449:SF1">
    <property type="entry name" value="DUF1985 DOMAIN-CONTAINING PROTEIN"/>
    <property type="match status" value="1"/>
</dbReference>
<evidence type="ECO:0000256" key="3">
    <source>
        <dbReference type="ARBA" id="ARBA00022801"/>
    </source>
</evidence>
<accession>A0ABD3BAA1</accession>
<sequence>MASTDNNNMLIEYNPSQVGVTDAANPTNAANLTIAADSNPANPSDSSTTISDNHNVDSTFPEFKRTSILLDVRTELIEEFHNKLGSNELALFRESCFGAYLDYPKKQIPGTAMHLMLSQQVIREGADEDELWFLVGDKFVRFSIYEYALVTSLRFGPTNFDPNEDYEIKMNGVYRKFIDPENEFGKKGAEYEFVLQWFKKAPNNKKTRASLLKIAKVLFVHGFFYAIDKRQRIANWLWELVEREDEWETFSWGAYSFQILMFRMKNAVVKPQDNYHIFGFSHAFMHFILEAVPGLADIITSKTKHKCVQPQLLKRLFLKKSVKLYLNFFDEQDIQCHEKLEPTEHELIDYTWWPHVDDDVRSSVKYIHKESNAKNTQIKRTLEQSSVPAQWQRDGSITAEEVRPQKRARTTESPNVDSSELLTRILEGVRKENELLEQRLVREIREITERASRKSDDLRSEVEKLKKTVEELQWHSNYVPFEENVLNFEPSSPTGRGRQSPPPPPKTKALSPPPVINPPSPSAQTTAQTTTQTTAQITTQKTEQTKTRNIVQSTALKTQKAQGLKTQKVQERKTPPPPPSADDLYVSFDGNFIDDIEAFADKTDYVRLRGEEEPEFTPIERLHIKISKYLTPIKVPRVSVRKAKANNNNFITIRCAVRPPKDSEFDTYMNSKHMKAYIAYLESGSKEKRDCGTGMCQYEDASYFKEVENPEVLMDVQTIDSYLRILHLNPEFLGCNPEAREKYLIYPSIFHTLLTAASESMYHNNKVSAISDEDKGKMEKLDPENDAVKILLDLLQGKPVELIESWGPLLPITAVDKIYAVWLAHEHFYPLVIDLVKCEVWLIDSLANQTTEAKRFSRYEGTMCLRRILPALLQLTGFYDKRKDLKPVNREWDLRFADKDQCLKQTDGVSCGLFSCKMMEVLVTRRALPNITEENMEFIRRGIAERIFSFSKLAPQETS</sequence>